<evidence type="ECO:0000313" key="1">
    <source>
        <dbReference type="EMBL" id="ANH38709.1"/>
    </source>
</evidence>
<name>A0A1A9GK93_9ACTN</name>
<dbReference type="Proteomes" id="UP000077868">
    <property type="component" value="Chromosome"/>
</dbReference>
<dbReference type="AlphaFoldDB" id="A0A1A9GK93"/>
<dbReference type="PATRIC" id="fig|1300347.3.peg.2280"/>
<evidence type="ECO:0000313" key="2">
    <source>
        <dbReference type="Proteomes" id="UP000077868"/>
    </source>
</evidence>
<gene>
    <name evidence="1" type="ORF">I601_2285</name>
</gene>
<dbReference type="KEGG" id="ndk:I601_2285"/>
<keyword evidence="2" id="KW-1185">Reference proteome</keyword>
<protein>
    <submittedName>
        <fullName evidence="1">Uncharacterized protein</fullName>
    </submittedName>
</protein>
<dbReference type="STRING" id="1300347.I601_2285"/>
<proteinExistence type="predicted"/>
<sequence length="136" mass="15784">MSMAAADPSGSVRSACEFTADLSHLVFDEEGTVARENLVLSPELRVDETHLHFTDGASLFYWVFSFHWNGERWHGQLHESRHRDLLITQARAVMAGFLPFSRFQDTAGLVRTEQEHYSTDDLRRFGCRYRYEKLGW</sequence>
<organism evidence="1 2">
    <name type="scientific">Nocardioides dokdonensis FR1436</name>
    <dbReference type="NCBI Taxonomy" id="1300347"/>
    <lineage>
        <taxon>Bacteria</taxon>
        <taxon>Bacillati</taxon>
        <taxon>Actinomycetota</taxon>
        <taxon>Actinomycetes</taxon>
        <taxon>Propionibacteriales</taxon>
        <taxon>Nocardioidaceae</taxon>
        <taxon>Nocardioides</taxon>
    </lineage>
</organism>
<accession>A0A1A9GK93</accession>
<dbReference type="EMBL" id="CP015079">
    <property type="protein sequence ID" value="ANH38709.1"/>
    <property type="molecule type" value="Genomic_DNA"/>
</dbReference>
<dbReference type="RefSeq" id="WP_068109569.1">
    <property type="nucleotide sequence ID" value="NZ_CP015079.1"/>
</dbReference>
<reference evidence="1 2" key="1">
    <citation type="submission" date="2016-03" db="EMBL/GenBank/DDBJ databases">
        <title>Complete genome sequence of a soil Actinobacterium, Nocardioides dokdonensis FR1436.</title>
        <authorList>
            <person name="Kwon S.-K."/>
            <person name="Kim K."/>
            <person name="Kim J.F."/>
        </authorList>
    </citation>
    <scope>NUCLEOTIDE SEQUENCE [LARGE SCALE GENOMIC DNA]</scope>
    <source>
        <strain evidence="1 2">FR1436</strain>
    </source>
</reference>